<dbReference type="PANTHER" id="PTHR33375:SF1">
    <property type="entry name" value="CHROMOSOME-PARTITIONING PROTEIN PARB-RELATED"/>
    <property type="match status" value="1"/>
</dbReference>
<evidence type="ECO:0000256" key="1">
    <source>
        <dbReference type="SAM" id="MobiDB-lite"/>
    </source>
</evidence>
<dbReference type="InterPro" id="IPR036086">
    <property type="entry name" value="ParB/Sulfiredoxin_sf"/>
</dbReference>
<dbReference type="InterPro" id="IPR050336">
    <property type="entry name" value="Chromosome_partition/occlusion"/>
</dbReference>
<dbReference type="Proteomes" id="UP001592530">
    <property type="component" value="Unassembled WGS sequence"/>
</dbReference>
<dbReference type="SUPFAM" id="SSF109709">
    <property type="entry name" value="KorB DNA-binding domain-like"/>
    <property type="match status" value="1"/>
</dbReference>
<dbReference type="PANTHER" id="PTHR33375">
    <property type="entry name" value="CHROMOSOME-PARTITIONING PROTEIN PARB-RELATED"/>
    <property type="match status" value="1"/>
</dbReference>
<dbReference type="RefSeq" id="WP_380559392.1">
    <property type="nucleotide sequence ID" value="NZ_JBHEZY010000024.1"/>
</dbReference>
<feature type="region of interest" description="Disordered" evidence="1">
    <location>
        <begin position="1"/>
        <end position="21"/>
    </location>
</feature>
<dbReference type="EMBL" id="JBHEZY010000024">
    <property type="protein sequence ID" value="MFC1436003.1"/>
    <property type="molecule type" value="Genomic_DNA"/>
</dbReference>
<organism evidence="2 3">
    <name type="scientific">Streptacidiphilus alkalitolerans</name>
    <dbReference type="NCBI Taxonomy" id="3342712"/>
    <lineage>
        <taxon>Bacteria</taxon>
        <taxon>Bacillati</taxon>
        <taxon>Actinomycetota</taxon>
        <taxon>Actinomycetes</taxon>
        <taxon>Kitasatosporales</taxon>
        <taxon>Streptomycetaceae</taxon>
        <taxon>Streptacidiphilus</taxon>
    </lineage>
</organism>
<dbReference type="SUPFAM" id="SSF110849">
    <property type="entry name" value="ParB/Sulfiredoxin"/>
    <property type="match status" value="1"/>
</dbReference>
<sequence length="401" mass="42955">MKAADRLGAGTAFANARDPRNRAKAQAQGDIPMYDLVTLQLTELAPTPLNPREYFGTNEELLVLGHSLAANQITPGVAIPTPAYLKVWPEHTDQVSHAKNVLINGERRWRAAQLADLTTLDFTLRGDLAVIHDGDVQAARARILDAVLKENIDRQNFDPVEEARGVAALVAVCGDGVRAGQQLKRGKAWVSQRQSLLALPPELQREVSSGSVNIIDGRWMGSRAKAEPSLTPQQLLDLLREHHEEERRRKQEADQERLKKAAGFTAVNPAPARPAAAPAPASDPVTNTSSSPAAGAEADSGFTAVNPETSRGDQEPAPASTPNVRAAVVSPRSEGDAERSPEPDGEAPDGFTAVNPDSGPEPDWADPESVAAVILRRFLPKDIANIARILVDAYHGSTSSN</sequence>
<comment type="caution">
    <text evidence="2">The sequence shown here is derived from an EMBL/GenBank/DDBJ whole genome shotgun (WGS) entry which is preliminary data.</text>
</comment>
<accession>A0ABV6XD68</accession>
<dbReference type="Gene3D" id="3.90.1530.10">
    <property type="entry name" value="Conserved hypothetical protein from pyrococcus furiosus pfu- 392566-001, ParB domain"/>
    <property type="match status" value="1"/>
</dbReference>
<feature type="region of interest" description="Disordered" evidence="1">
    <location>
        <begin position="243"/>
        <end position="366"/>
    </location>
</feature>
<feature type="compositionally biased region" description="Low complexity" evidence="1">
    <location>
        <begin position="269"/>
        <end position="280"/>
    </location>
</feature>
<evidence type="ECO:0000313" key="3">
    <source>
        <dbReference type="Proteomes" id="UP001592530"/>
    </source>
</evidence>
<reference evidence="2 3" key="1">
    <citation type="submission" date="2024-09" db="EMBL/GenBank/DDBJ databases">
        <authorList>
            <person name="Lee S.D."/>
        </authorList>
    </citation>
    <scope>NUCLEOTIDE SEQUENCE [LARGE SCALE GENOMIC DNA]</scope>
    <source>
        <strain evidence="2 3">N1-3</strain>
    </source>
</reference>
<name>A0ABV6XD68_9ACTN</name>
<protein>
    <submittedName>
        <fullName evidence="2">ParB/RepB/Spo0J family partition protein</fullName>
    </submittedName>
</protein>
<gene>
    <name evidence="2" type="ORF">ACEZDB_35760</name>
</gene>
<feature type="compositionally biased region" description="Basic and acidic residues" evidence="1">
    <location>
        <begin position="243"/>
        <end position="259"/>
    </location>
</feature>
<feature type="compositionally biased region" description="Basic and acidic residues" evidence="1">
    <location>
        <begin position="333"/>
        <end position="342"/>
    </location>
</feature>
<proteinExistence type="predicted"/>
<evidence type="ECO:0000313" key="2">
    <source>
        <dbReference type="EMBL" id="MFC1436003.1"/>
    </source>
</evidence>
<dbReference type="Gene3D" id="1.10.10.2830">
    <property type="match status" value="1"/>
</dbReference>